<sequence>MSAMRGIAGAVIGHLLAAAGVAFAVASLAFVAVQMAPGDIAFRVAEARYGERISLQTVDQARQMTGLDQPVILQYGRWVGSVFTGQLGRSMISGREVTPEVWQSFRTTMSIAIIGVGFALALSLATGFAAGMRRDSIVDRGFLAVSAVLSSVPSFLLGIILITIFAIGLRWLPAAGNNLPGYVILPSCTLALALLPELSRVVRNAVVATMQDFYPTYGRIKGQSWLRIIFTHALRPTLVPVIAYFGPLVAHTIGGLVVIDVLFNLDGLGTRLIDSVLAADIPMAMGAGLLIGVPVVAINGLSDITVRLLDPRLFVAGQQP</sequence>
<dbReference type="InterPro" id="IPR035906">
    <property type="entry name" value="MetI-like_sf"/>
</dbReference>
<comment type="similarity">
    <text evidence="7">Belongs to the binding-protein-dependent transport system permease family.</text>
</comment>
<dbReference type="CDD" id="cd06261">
    <property type="entry name" value="TM_PBP2"/>
    <property type="match status" value="1"/>
</dbReference>
<feature type="transmembrane region" description="Helical" evidence="7">
    <location>
        <begin position="142"/>
        <end position="167"/>
    </location>
</feature>
<evidence type="ECO:0000256" key="4">
    <source>
        <dbReference type="ARBA" id="ARBA00022692"/>
    </source>
</evidence>
<reference evidence="8" key="1">
    <citation type="submission" date="2016-10" db="EMBL/GenBank/DDBJ databases">
        <title>Agrobacterium Ti plasmids: Classification based on T-DNA and Vir regions organization.</title>
        <authorList>
            <person name="Nabi N."/>
            <person name="Vial L."/>
            <person name="Ben Hafsa A."/>
            <person name="Chapulliot D."/>
            <person name="Berard A."/>
            <person name="Chauveau A."/>
            <person name="Le Paslier M.-C."/>
            <person name="Harzallah Skhiri F."/>
            <person name="Brunel D."/>
            <person name="Nesme X."/>
            <person name="Chaouachi M."/>
        </authorList>
    </citation>
    <scope>NUCLEOTIDE SEQUENCE</scope>
    <source>
        <strain evidence="8">CFBP1904</strain>
        <plasmid evidence="8">pTi_CFBP1904</plasmid>
    </source>
</reference>
<keyword evidence="3" id="KW-1003">Cell membrane</keyword>
<keyword evidence="2 7" id="KW-0813">Transport</keyword>
<comment type="subcellular location">
    <subcellularLocation>
        <location evidence="1 7">Cell membrane</location>
        <topology evidence="1 7">Multi-pass membrane protein</topology>
    </subcellularLocation>
</comment>
<dbReference type="SUPFAM" id="SSF161098">
    <property type="entry name" value="MetI-like"/>
    <property type="match status" value="1"/>
</dbReference>
<evidence type="ECO:0000313" key="8">
    <source>
        <dbReference type="EMBL" id="ASK43709.1"/>
    </source>
</evidence>
<dbReference type="GO" id="GO:0005886">
    <property type="term" value="C:plasma membrane"/>
    <property type="evidence" value="ECO:0007669"/>
    <property type="project" value="UniProtKB-SubCell"/>
</dbReference>
<dbReference type="PROSITE" id="PS50928">
    <property type="entry name" value="ABC_TM1"/>
    <property type="match status" value="1"/>
</dbReference>
<keyword evidence="8" id="KW-0614">Plasmid</keyword>
<dbReference type="PANTHER" id="PTHR43163">
    <property type="entry name" value="DIPEPTIDE TRANSPORT SYSTEM PERMEASE PROTEIN DPPB-RELATED"/>
    <property type="match status" value="1"/>
</dbReference>
<dbReference type="AlphaFoldDB" id="A0A2Z2PS69"/>
<proteinExistence type="inferred from homology"/>
<dbReference type="GO" id="GO:0055085">
    <property type="term" value="P:transmembrane transport"/>
    <property type="evidence" value="ECO:0007669"/>
    <property type="project" value="InterPro"/>
</dbReference>
<accession>A0A2Z2PS69</accession>
<evidence type="ECO:0000256" key="5">
    <source>
        <dbReference type="ARBA" id="ARBA00022989"/>
    </source>
</evidence>
<dbReference type="EMBL" id="KY000042">
    <property type="protein sequence ID" value="ASK43709.1"/>
    <property type="molecule type" value="Genomic_DNA"/>
</dbReference>
<dbReference type="InterPro" id="IPR045621">
    <property type="entry name" value="BPD_transp_1_N"/>
</dbReference>
<feature type="transmembrane region" description="Helical" evidence="7">
    <location>
        <begin position="7"/>
        <end position="33"/>
    </location>
</feature>
<keyword evidence="5 7" id="KW-1133">Transmembrane helix</keyword>
<name>A0A2Z2PS69_AGRTU</name>
<evidence type="ECO:0000256" key="7">
    <source>
        <dbReference type="RuleBase" id="RU363032"/>
    </source>
</evidence>
<dbReference type="Gene3D" id="1.10.3720.10">
    <property type="entry name" value="MetI-like"/>
    <property type="match status" value="1"/>
</dbReference>
<dbReference type="RefSeq" id="WP_172691104.1">
    <property type="nucleotide sequence ID" value="NZ_CP048468.1"/>
</dbReference>
<dbReference type="Pfam" id="PF00528">
    <property type="entry name" value="BPD_transp_1"/>
    <property type="match status" value="1"/>
</dbReference>
<feature type="transmembrane region" description="Helical" evidence="7">
    <location>
        <begin position="241"/>
        <end position="263"/>
    </location>
</feature>
<dbReference type="Pfam" id="PF19300">
    <property type="entry name" value="BPD_transp_1_N"/>
    <property type="match status" value="1"/>
</dbReference>
<evidence type="ECO:0000256" key="2">
    <source>
        <dbReference type="ARBA" id="ARBA00022448"/>
    </source>
</evidence>
<evidence type="ECO:0000256" key="6">
    <source>
        <dbReference type="ARBA" id="ARBA00023136"/>
    </source>
</evidence>
<organism evidence="8">
    <name type="scientific">Agrobacterium tumefaciens</name>
    <dbReference type="NCBI Taxonomy" id="358"/>
    <lineage>
        <taxon>Bacteria</taxon>
        <taxon>Pseudomonadati</taxon>
        <taxon>Pseudomonadota</taxon>
        <taxon>Alphaproteobacteria</taxon>
        <taxon>Hyphomicrobiales</taxon>
        <taxon>Rhizobiaceae</taxon>
        <taxon>Rhizobium/Agrobacterium group</taxon>
        <taxon>Agrobacterium</taxon>
        <taxon>Agrobacterium tumefaciens complex</taxon>
    </lineage>
</organism>
<feature type="transmembrane region" description="Helical" evidence="7">
    <location>
        <begin position="283"/>
        <end position="302"/>
    </location>
</feature>
<feature type="transmembrane region" description="Helical" evidence="7">
    <location>
        <begin position="179"/>
        <end position="195"/>
    </location>
</feature>
<dbReference type="InterPro" id="IPR000515">
    <property type="entry name" value="MetI-like"/>
</dbReference>
<dbReference type="PANTHER" id="PTHR43163:SF6">
    <property type="entry name" value="DIPEPTIDE TRANSPORT SYSTEM PERMEASE PROTEIN DPPB-RELATED"/>
    <property type="match status" value="1"/>
</dbReference>
<keyword evidence="6 7" id="KW-0472">Membrane</keyword>
<keyword evidence="4 7" id="KW-0812">Transmembrane</keyword>
<feature type="transmembrane region" description="Helical" evidence="7">
    <location>
        <begin position="109"/>
        <end position="130"/>
    </location>
</feature>
<protein>
    <submittedName>
        <fullName evidence="8">Uncharacterized protein</fullName>
    </submittedName>
</protein>
<evidence type="ECO:0000256" key="3">
    <source>
        <dbReference type="ARBA" id="ARBA00022475"/>
    </source>
</evidence>
<evidence type="ECO:0000256" key="1">
    <source>
        <dbReference type="ARBA" id="ARBA00004651"/>
    </source>
</evidence>
<geneLocation type="plasmid" evidence="8">
    <name>pTi_CFBP1904</name>
</geneLocation>